<feature type="compositionally biased region" description="Basic and acidic residues" evidence="1">
    <location>
        <begin position="257"/>
        <end position="266"/>
    </location>
</feature>
<protein>
    <submittedName>
        <fullName evidence="2">Uncharacterized protein</fullName>
    </submittedName>
</protein>
<feature type="region of interest" description="Disordered" evidence="1">
    <location>
        <begin position="105"/>
        <end position="127"/>
    </location>
</feature>
<name>A0ABR1YRP8_9PEZI</name>
<comment type="caution">
    <text evidence="2">The sequence shown here is derived from an EMBL/GenBank/DDBJ whole genome shotgun (WGS) entry which is preliminary data.</text>
</comment>
<feature type="compositionally biased region" description="Polar residues" evidence="1">
    <location>
        <begin position="167"/>
        <end position="185"/>
    </location>
</feature>
<feature type="compositionally biased region" description="Low complexity" evidence="1">
    <location>
        <begin position="325"/>
        <end position="337"/>
    </location>
</feature>
<proteinExistence type="predicted"/>
<reference evidence="2 3" key="1">
    <citation type="submission" date="2024-04" db="EMBL/GenBank/DDBJ databases">
        <title>Phyllosticta paracitricarpa is synonymous to the EU quarantine fungus P. citricarpa based on phylogenomic analyses.</title>
        <authorList>
            <consortium name="Lawrence Berkeley National Laboratory"/>
            <person name="Van Ingen-Buijs V.A."/>
            <person name="Van Westerhoven A.C."/>
            <person name="Haridas S."/>
            <person name="Skiadas P."/>
            <person name="Martin F."/>
            <person name="Groenewald J.Z."/>
            <person name="Crous P.W."/>
            <person name="Seidl M.F."/>
        </authorList>
    </citation>
    <scope>NUCLEOTIDE SEQUENCE [LARGE SCALE GENOMIC DNA]</scope>
    <source>
        <strain evidence="2 3">CBS 123374</strain>
    </source>
</reference>
<gene>
    <name evidence="2" type="ORF">HDK90DRAFT_481180</name>
</gene>
<accession>A0ABR1YRP8</accession>
<organism evidence="2 3">
    <name type="scientific">Phyllosticta capitalensis</name>
    <dbReference type="NCBI Taxonomy" id="121624"/>
    <lineage>
        <taxon>Eukaryota</taxon>
        <taxon>Fungi</taxon>
        <taxon>Dikarya</taxon>
        <taxon>Ascomycota</taxon>
        <taxon>Pezizomycotina</taxon>
        <taxon>Dothideomycetes</taxon>
        <taxon>Dothideomycetes incertae sedis</taxon>
        <taxon>Botryosphaeriales</taxon>
        <taxon>Phyllostictaceae</taxon>
        <taxon>Phyllosticta</taxon>
    </lineage>
</organism>
<feature type="compositionally biased region" description="Polar residues" evidence="1">
    <location>
        <begin position="242"/>
        <end position="251"/>
    </location>
</feature>
<feature type="region of interest" description="Disordered" evidence="1">
    <location>
        <begin position="149"/>
        <end position="410"/>
    </location>
</feature>
<feature type="compositionally biased region" description="Low complexity" evidence="1">
    <location>
        <begin position="364"/>
        <end position="382"/>
    </location>
</feature>
<evidence type="ECO:0000313" key="3">
    <source>
        <dbReference type="Proteomes" id="UP001492380"/>
    </source>
</evidence>
<feature type="region of interest" description="Disordered" evidence="1">
    <location>
        <begin position="1"/>
        <end position="36"/>
    </location>
</feature>
<evidence type="ECO:0000313" key="2">
    <source>
        <dbReference type="EMBL" id="KAK8237662.1"/>
    </source>
</evidence>
<dbReference type="EMBL" id="JBBWRZ010000004">
    <property type="protein sequence ID" value="KAK8237662.1"/>
    <property type="molecule type" value="Genomic_DNA"/>
</dbReference>
<sequence length="546" mass="59863">MSSSSDAEDEARPTWFDGKVDREVWQPDDGNGEATPALIESAKGKKGGHPGWKLFMGEVPAEVTPSNPPRYCYLDDKAVWAISKHRKLSKEERHRFWPFDFTPQGRITSGQARPPRGRPAFIGGGKLASIPRTGRKTYYFCGSGSLKAAVPPEPATPKKEDAAATAGKTQEPSQTPAPSIEQSVQPVVGAQRTETPALKPSEQPAGKPTAKQPTKPAEKPVGKPSAMTKPLVKPADPPSMKPSATPSVKQSATPAKPLEKPAEKPPAKPMATIPLDKPQAQVPARTHKESSKVPSLDMSGDKSPADPDAMALVRLRQMSTMTGYSDSSSSPGPRNPSAMVRSGFDFSAYTAKSPGKTSQFQDRPNPLTSSSLGSSKRSSSPGSPLPPVKRQRSRLEPYVLPPEVTERDDEMERLRAENRRLRGLNAHQQNQLASAVVQIRQKDAMLAQAIKERDAYKFAARKYHTERLDCLDDIAQRHKADLKVIQFRKELQALVDKVVSSSAGEVVPLQETDRTLGQTPDDIERYFRENEMEQQWREFEAEAAEE</sequence>
<keyword evidence="3" id="KW-1185">Reference proteome</keyword>
<dbReference type="Proteomes" id="UP001492380">
    <property type="component" value="Unassembled WGS sequence"/>
</dbReference>
<evidence type="ECO:0000256" key="1">
    <source>
        <dbReference type="SAM" id="MobiDB-lite"/>
    </source>
</evidence>